<proteinExistence type="predicted"/>
<reference evidence="2 3" key="2">
    <citation type="submission" date="2017-02" db="EMBL/GenBank/DDBJ databases">
        <title>A genome survey and senescence transcriptome analysis in Lentinula edodes.</title>
        <authorList>
            <person name="Sakamoto Y."/>
            <person name="Nakade K."/>
            <person name="Sato S."/>
            <person name="Yoshida Y."/>
            <person name="Miyazaki K."/>
            <person name="Natsume S."/>
            <person name="Konno N."/>
        </authorList>
    </citation>
    <scope>NUCLEOTIDE SEQUENCE [LARGE SCALE GENOMIC DNA]</scope>
    <source>
        <strain evidence="2 3">NBRC 111202</strain>
    </source>
</reference>
<sequence length="155" mass="16711">MQASTRAKFPFKASYNTPYPDAALSSTGATPTLHSTYTCPTTNSLTGKRDPNAALSSTSATPTLHSTYLPHTKFPHHISISGQMQASLNVPCLGCKILSELAPSMDSEQKWSSTEQNHLGSWDSDSGDYWTKAYGKSSTVTRVDTTGTRVYGDVN</sequence>
<dbReference type="AlphaFoldDB" id="A0A1Q3E5K9"/>
<feature type="region of interest" description="Disordered" evidence="1">
    <location>
        <begin position="40"/>
        <end position="59"/>
    </location>
</feature>
<dbReference type="Proteomes" id="UP000188533">
    <property type="component" value="Unassembled WGS sequence"/>
</dbReference>
<keyword evidence="3" id="KW-1185">Reference proteome</keyword>
<reference evidence="2 3" key="1">
    <citation type="submission" date="2016-08" db="EMBL/GenBank/DDBJ databases">
        <authorList>
            <consortium name="Lentinula edodes genome sequencing consortium"/>
            <person name="Sakamoto Y."/>
            <person name="Nakade K."/>
            <person name="Sato S."/>
            <person name="Yoshida Y."/>
            <person name="Miyazaki K."/>
            <person name="Natsume S."/>
            <person name="Konno N."/>
        </authorList>
    </citation>
    <scope>NUCLEOTIDE SEQUENCE [LARGE SCALE GENOMIC DNA]</scope>
    <source>
        <strain evidence="2 3">NBRC 111202</strain>
    </source>
</reference>
<evidence type="ECO:0000313" key="3">
    <source>
        <dbReference type="Proteomes" id="UP000188533"/>
    </source>
</evidence>
<name>A0A1Q3E5K9_LENED</name>
<dbReference type="EMBL" id="BDGU01000093">
    <property type="protein sequence ID" value="GAW02299.1"/>
    <property type="molecule type" value="Genomic_DNA"/>
</dbReference>
<organism evidence="2 3">
    <name type="scientific">Lentinula edodes</name>
    <name type="common">Shiitake mushroom</name>
    <name type="synonym">Lentinus edodes</name>
    <dbReference type="NCBI Taxonomy" id="5353"/>
    <lineage>
        <taxon>Eukaryota</taxon>
        <taxon>Fungi</taxon>
        <taxon>Dikarya</taxon>
        <taxon>Basidiomycota</taxon>
        <taxon>Agaricomycotina</taxon>
        <taxon>Agaricomycetes</taxon>
        <taxon>Agaricomycetidae</taxon>
        <taxon>Agaricales</taxon>
        <taxon>Marasmiineae</taxon>
        <taxon>Omphalotaceae</taxon>
        <taxon>Lentinula</taxon>
    </lineage>
</organism>
<protein>
    <submittedName>
        <fullName evidence="2">Uncharacterized protein</fullName>
    </submittedName>
</protein>
<accession>A0A1Q3E5K9</accession>
<comment type="caution">
    <text evidence="2">The sequence shown here is derived from an EMBL/GenBank/DDBJ whole genome shotgun (WGS) entry which is preliminary data.</text>
</comment>
<evidence type="ECO:0000256" key="1">
    <source>
        <dbReference type="SAM" id="MobiDB-lite"/>
    </source>
</evidence>
<gene>
    <name evidence="2" type="ORF">LENED_003945</name>
</gene>
<evidence type="ECO:0000313" key="2">
    <source>
        <dbReference type="EMBL" id="GAW02299.1"/>
    </source>
</evidence>